<keyword evidence="1" id="KW-0812">Transmembrane</keyword>
<keyword evidence="1" id="KW-1133">Transmembrane helix</keyword>
<dbReference type="Proteomes" id="UP000670475">
    <property type="component" value="Unassembled WGS sequence"/>
</dbReference>
<comment type="caution">
    <text evidence="2">The sequence shown here is derived from an EMBL/GenBank/DDBJ whole genome shotgun (WGS) entry which is preliminary data.</text>
</comment>
<organism evidence="2 3">
    <name type="scientific">Streptomyces montanisoli</name>
    <dbReference type="NCBI Taxonomy" id="2798581"/>
    <lineage>
        <taxon>Bacteria</taxon>
        <taxon>Bacillati</taxon>
        <taxon>Actinomycetota</taxon>
        <taxon>Actinomycetes</taxon>
        <taxon>Kitasatosporales</taxon>
        <taxon>Streptomycetaceae</taxon>
        <taxon>Streptomyces</taxon>
    </lineage>
</organism>
<dbReference type="EMBL" id="JAGIQL010000051">
    <property type="protein sequence ID" value="MBP0458761.1"/>
    <property type="molecule type" value="Genomic_DNA"/>
</dbReference>
<dbReference type="AlphaFoldDB" id="A0A940MGH3"/>
<sequence>MKPAASSQRPAARRAAGVVAWWCVLYLVWFAFSGEAGWPVAGWGAAAAAVATAAGRVVVARGLPAVRFRARWLTCVPSAAWQTVVDFGVITAVLARSIATGRRGPVGRFVHRDVDMRAAGAATGPAAVAWVTLVSGYSPNAYVVDIDRDAGRVLLHDLRPLRASEEPA</sequence>
<dbReference type="RefSeq" id="WP_209340510.1">
    <property type="nucleotide sequence ID" value="NZ_JAGIQL010000051.1"/>
</dbReference>
<feature type="transmembrane region" description="Helical" evidence="1">
    <location>
        <begin position="38"/>
        <end position="59"/>
    </location>
</feature>
<feature type="transmembrane region" description="Helical" evidence="1">
    <location>
        <begin position="12"/>
        <end position="32"/>
    </location>
</feature>
<evidence type="ECO:0000256" key="1">
    <source>
        <dbReference type="SAM" id="Phobius"/>
    </source>
</evidence>
<name>A0A940MGH3_9ACTN</name>
<keyword evidence="1" id="KW-0472">Membrane</keyword>
<accession>A0A940MGH3</accession>
<protein>
    <submittedName>
        <fullName evidence="2">Uncharacterized protein</fullName>
    </submittedName>
</protein>
<proteinExistence type="predicted"/>
<evidence type="ECO:0000313" key="3">
    <source>
        <dbReference type="Proteomes" id="UP000670475"/>
    </source>
</evidence>
<keyword evidence="3" id="KW-1185">Reference proteome</keyword>
<gene>
    <name evidence="2" type="ORF">JFN87_14815</name>
</gene>
<evidence type="ECO:0000313" key="2">
    <source>
        <dbReference type="EMBL" id="MBP0458761.1"/>
    </source>
</evidence>
<reference evidence="2" key="1">
    <citation type="submission" date="2021-03" db="EMBL/GenBank/DDBJ databases">
        <title>Whole genome sequence of Streptomyces bomunensis MMS17-BM035.</title>
        <authorList>
            <person name="Lee J.H."/>
        </authorList>
    </citation>
    <scope>NUCLEOTIDE SEQUENCE</scope>
    <source>
        <strain evidence="2">MMS17-BM035</strain>
    </source>
</reference>